<dbReference type="EMBL" id="JAANQT010002974">
    <property type="protein sequence ID" value="KAG1301590.1"/>
    <property type="molecule type" value="Genomic_DNA"/>
</dbReference>
<dbReference type="OrthoDB" id="2226573at2759"/>
<evidence type="ECO:0000313" key="1">
    <source>
        <dbReference type="EMBL" id="KAG1301590.1"/>
    </source>
</evidence>
<dbReference type="AlphaFoldDB" id="A0A9P6WYP2"/>
<accession>A0A9P6WYP2</accession>
<gene>
    <name evidence="1" type="ORF">G6F64_011661</name>
</gene>
<dbReference type="Proteomes" id="UP000716291">
    <property type="component" value="Unassembled WGS sequence"/>
</dbReference>
<proteinExistence type="predicted"/>
<comment type="caution">
    <text evidence="1">The sequence shown here is derived from an EMBL/GenBank/DDBJ whole genome shotgun (WGS) entry which is preliminary data.</text>
</comment>
<name>A0A9P6WYP2_RHIOR</name>
<sequence>MKADAEEDYVFAVNQASKDHADLEYHTWAKNMQLNEYRALYIATSNEYWRWLAETEQKDASRDKAAGMSISPSATIKSPIKKPKVNFVSKDTFFIDGYKESFGTIVGRYVRSYVSKDSKSSYFKTLGMNNIIDISDDTEGSHLAELDGESQRRLVDLLSSSPTEQGIDQYNCHHLESIIKKFNKVEDNDIFLDKVIKEIDEAPTADKVVKRVYSQILESMRYDNYLYETENGSSEADFIIKIYGPIMENVFRGSGCRLIWGDTKSPSCLKRSNESKLDLRVISLYTKTEDLALSEFAKKAAPWKYYYDKKKAVIVSLIHLKEHIKNGNLNLEEAKSFKVPFVLFEGLESDIYTIRLVSEDWTVVEKLKDIDVPSCVQEVKDGKIKNYLQNLKGFKDMCLALKNKLQKNRQTTRGMRRINKKHPIVQKLLKKAIWVDPFTDTSEEEEDDDDDDQ</sequence>
<protein>
    <submittedName>
        <fullName evidence="1">Uncharacterized protein</fullName>
    </submittedName>
</protein>
<evidence type="ECO:0000313" key="2">
    <source>
        <dbReference type="Proteomes" id="UP000716291"/>
    </source>
</evidence>
<reference evidence="1" key="1">
    <citation type="journal article" date="2020" name="Microb. Genom.">
        <title>Genetic diversity of clinical and environmental Mucorales isolates obtained from an investigation of mucormycosis cases among solid organ transplant recipients.</title>
        <authorList>
            <person name="Nguyen M.H."/>
            <person name="Kaul D."/>
            <person name="Muto C."/>
            <person name="Cheng S.J."/>
            <person name="Richter R.A."/>
            <person name="Bruno V.M."/>
            <person name="Liu G."/>
            <person name="Beyhan S."/>
            <person name="Sundermann A.J."/>
            <person name="Mounaud S."/>
            <person name="Pasculle A.W."/>
            <person name="Nierman W.C."/>
            <person name="Driscoll E."/>
            <person name="Cumbie R."/>
            <person name="Clancy C.J."/>
            <person name="Dupont C.L."/>
        </authorList>
    </citation>
    <scope>NUCLEOTIDE SEQUENCE</scope>
    <source>
        <strain evidence="1">GL11</strain>
    </source>
</reference>
<keyword evidence="2" id="KW-1185">Reference proteome</keyword>
<organism evidence="1 2">
    <name type="scientific">Rhizopus oryzae</name>
    <name type="common">Mucormycosis agent</name>
    <name type="synonym">Rhizopus arrhizus var. delemar</name>
    <dbReference type="NCBI Taxonomy" id="64495"/>
    <lineage>
        <taxon>Eukaryota</taxon>
        <taxon>Fungi</taxon>
        <taxon>Fungi incertae sedis</taxon>
        <taxon>Mucoromycota</taxon>
        <taxon>Mucoromycotina</taxon>
        <taxon>Mucoromycetes</taxon>
        <taxon>Mucorales</taxon>
        <taxon>Mucorineae</taxon>
        <taxon>Rhizopodaceae</taxon>
        <taxon>Rhizopus</taxon>
    </lineage>
</organism>